<evidence type="ECO:0000313" key="2">
    <source>
        <dbReference type="EMBL" id="KAJ7704100.1"/>
    </source>
</evidence>
<keyword evidence="3" id="KW-1185">Reference proteome</keyword>
<comment type="caution">
    <text evidence="2">The sequence shown here is derived from an EMBL/GenBank/DDBJ whole genome shotgun (WGS) entry which is preliminary data.</text>
</comment>
<reference evidence="2" key="1">
    <citation type="submission" date="2023-03" db="EMBL/GenBank/DDBJ databases">
        <title>Massive genome expansion in bonnet fungi (Mycena s.s.) driven by repeated elements and novel gene families across ecological guilds.</title>
        <authorList>
            <consortium name="Lawrence Berkeley National Laboratory"/>
            <person name="Harder C.B."/>
            <person name="Miyauchi S."/>
            <person name="Viragh M."/>
            <person name="Kuo A."/>
            <person name="Thoen E."/>
            <person name="Andreopoulos B."/>
            <person name="Lu D."/>
            <person name="Skrede I."/>
            <person name="Drula E."/>
            <person name="Henrissat B."/>
            <person name="Morin E."/>
            <person name="Kohler A."/>
            <person name="Barry K."/>
            <person name="LaButti K."/>
            <person name="Morin E."/>
            <person name="Salamov A."/>
            <person name="Lipzen A."/>
            <person name="Mereny Z."/>
            <person name="Hegedus B."/>
            <person name="Baldrian P."/>
            <person name="Stursova M."/>
            <person name="Weitz H."/>
            <person name="Taylor A."/>
            <person name="Grigoriev I.V."/>
            <person name="Nagy L.G."/>
            <person name="Martin F."/>
            <person name="Kauserud H."/>
        </authorList>
    </citation>
    <scope>NUCLEOTIDE SEQUENCE</scope>
    <source>
        <strain evidence="2">CBHHK067</strain>
    </source>
</reference>
<proteinExistence type="predicted"/>
<gene>
    <name evidence="2" type="ORF">B0H17DRAFT_1194010</name>
</gene>
<name>A0AAD7GS94_MYCRO</name>
<evidence type="ECO:0000256" key="1">
    <source>
        <dbReference type="SAM" id="MobiDB-lite"/>
    </source>
</evidence>
<dbReference type="EMBL" id="JARKIE010000011">
    <property type="protein sequence ID" value="KAJ7704100.1"/>
    <property type="molecule type" value="Genomic_DNA"/>
</dbReference>
<sequence>MNQALLGIRYNTPSVESVARSVSLAIASNMPFYKTDDVVPEVDQSELDSIFDGAEEARISAMKAKRVLLDQLGLLVWFMSVSLTWGSGILPEMACFVTDLRLNERPKRGCLIRLQRDWKFLNVGHFWRYTIPFHYKWGDSEEKEQRFFKLSPTFLTAYLDESDQRGDVPVPLEELPSFREWREKLYCVDMFLQDQLLRNKFNWRRPHFTPEHEYYYILHDGWGARRLTNRVEIRAYAELYNSRIEHYSSGSHIIFFNQFPLKDSPPRVPEQHSYPLAWFGRFERVYPADEKSFYEYGPILERERWSVTLAPREGRIFNTYNGSLLGENDRTTSEPGQSVYTQSYQVARSRTIWGGGRVGEVPDGAFQSRQRGRSTEAYKPLSERMLVTPEPTYASLVGYDESQPVLREISSNDTRQRQHGVTGRQRSSRSASPRRRMERETAAVMRPPAQSPEREDDPPYCFSPGAEYSEYLDAREPSVTAPIEYEDDSENQYYENAVDRGEFASRDRTPELERRMRTGIPRRSTPELERRMRVPARGLSPQMPGGPFPENKPAMTTKKDHLDALMDWGRTICIIDTPYNAAEVIWDPRVIDFGILVFEDLRAQLRMRAWAVLFQNVDCVDDLLNLAIKYAIPFHIYIRMSDVPLFRSLDIPEVERNSLPATLEPGFASTGLTWQGGPATRTLYFDLVAKMFLCGAGV</sequence>
<dbReference type="Proteomes" id="UP001221757">
    <property type="component" value="Unassembled WGS sequence"/>
</dbReference>
<accession>A0AAD7GS94</accession>
<feature type="region of interest" description="Disordered" evidence="1">
    <location>
        <begin position="409"/>
        <end position="465"/>
    </location>
</feature>
<evidence type="ECO:0000313" key="3">
    <source>
        <dbReference type="Proteomes" id="UP001221757"/>
    </source>
</evidence>
<dbReference type="AlphaFoldDB" id="A0AAD7GS94"/>
<organism evidence="2 3">
    <name type="scientific">Mycena rosella</name>
    <name type="common">Pink bonnet</name>
    <name type="synonym">Agaricus rosellus</name>
    <dbReference type="NCBI Taxonomy" id="1033263"/>
    <lineage>
        <taxon>Eukaryota</taxon>
        <taxon>Fungi</taxon>
        <taxon>Dikarya</taxon>
        <taxon>Basidiomycota</taxon>
        <taxon>Agaricomycotina</taxon>
        <taxon>Agaricomycetes</taxon>
        <taxon>Agaricomycetidae</taxon>
        <taxon>Agaricales</taxon>
        <taxon>Marasmiineae</taxon>
        <taxon>Mycenaceae</taxon>
        <taxon>Mycena</taxon>
    </lineage>
</organism>
<protein>
    <submittedName>
        <fullName evidence="2">Uncharacterized protein</fullName>
    </submittedName>
</protein>